<dbReference type="EMBL" id="CP061281">
    <property type="protein sequence ID" value="QNS05324.1"/>
    <property type="molecule type" value="Genomic_DNA"/>
</dbReference>
<dbReference type="KEGG" id="sxn:IAG42_18120"/>
<evidence type="ECO:0000313" key="4">
    <source>
        <dbReference type="EMBL" id="QNS05324.1"/>
    </source>
</evidence>
<name>A0A7H1B9B9_9ACTN</name>
<keyword evidence="3" id="KW-0732">Signal</keyword>
<feature type="region of interest" description="Disordered" evidence="1">
    <location>
        <begin position="46"/>
        <end position="114"/>
    </location>
</feature>
<dbReference type="RefSeq" id="WP_188338019.1">
    <property type="nucleotide sequence ID" value="NZ_CP061281.1"/>
</dbReference>
<reference evidence="4 5" key="1">
    <citation type="submission" date="2020-09" db="EMBL/GenBank/DDBJ databases">
        <title>A novel species.</title>
        <authorList>
            <person name="Gao J."/>
        </authorList>
    </citation>
    <scope>NUCLEOTIDE SEQUENCE [LARGE SCALE GENOMIC DNA]</scope>
    <source>
        <strain evidence="4 5">CRXT-Y-14</strain>
    </source>
</reference>
<feature type="transmembrane region" description="Helical" evidence="2">
    <location>
        <begin position="121"/>
        <end position="140"/>
    </location>
</feature>
<keyword evidence="2" id="KW-0812">Transmembrane</keyword>
<evidence type="ECO:0000256" key="1">
    <source>
        <dbReference type="SAM" id="MobiDB-lite"/>
    </source>
</evidence>
<proteinExistence type="predicted"/>
<sequence length="144" mass="14476">MAWLRRVAGRVTGALAATLLVLTASLPAAAACALVSAVAQASPAYAAEPSPGASLAGTQAGEGRTPPGRPRPHPTGPAALRPPAPPVEEPSATPTHRPRPPAAARQQTVVPDDGTSPLVNVLPLGFGLLLTGLGLGFLALRLRR</sequence>
<protein>
    <recommendedName>
        <fullName evidence="6">Gram-positive cocci surface proteins LPxTG domain-containing protein</fullName>
    </recommendedName>
</protein>
<keyword evidence="2" id="KW-1133">Transmembrane helix</keyword>
<feature type="chain" id="PRO_5039631861" description="Gram-positive cocci surface proteins LPxTG domain-containing protein" evidence="3">
    <location>
        <begin position="31"/>
        <end position="144"/>
    </location>
</feature>
<dbReference type="PROSITE" id="PS51257">
    <property type="entry name" value="PROKAR_LIPOPROTEIN"/>
    <property type="match status" value="1"/>
</dbReference>
<dbReference type="AlphaFoldDB" id="A0A7H1B9B9"/>
<feature type="signal peptide" evidence="3">
    <location>
        <begin position="1"/>
        <end position="30"/>
    </location>
</feature>
<evidence type="ECO:0000313" key="5">
    <source>
        <dbReference type="Proteomes" id="UP000516428"/>
    </source>
</evidence>
<keyword evidence="2" id="KW-0472">Membrane</keyword>
<gene>
    <name evidence="4" type="ORF">IAG42_18120</name>
</gene>
<accession>A0A7H1B9B9</accession>
<feature type="compositionally biased region" description="Pro residues" evidence="1">
    <location>
        <begin position="67"/>
        <end position="88"/>
    </location>
</feature>
<organism evidence="4 5">
    <name type="scientific">Streptomyces xanthii</name>
    <dbReference type="NCBI Taxonomy" id="2768069"/>
    <lineage>
        <taxon>Bacteria</taxon>
        <taxon>Bacillati</taxon>
        <taxon>Actinomycetota</taxon>
        <taxon>Actinomycetes</taxon>
        <taxon>Kitasatosporales</taxon>
        <taxon>Streptomycetaceae</taxon>
        <taxon>Streptomyces</taxon>
    </lineage>
</organism>
<dbReference type="Proteomes" id="UP000516428">
    <property type="component" value="Chromosome"/>
</dbReference>
<evidence type="ECO:0000256" key="3">
    <source>
        <dbReference type="SAM" id="SignalP"/>
    </source>
</evidence>
<evidence type="ECO:0000256" key="2">
    <source>
        <dbReference type="SAM" id="Phobius"/>
    </source>
</evidence>
<evidence type="ECO:0008006" key="6">
    <source>
        <dbReference type="Google" id="ProtNLM"/>
    </source>
</evidence>
<keyword evidence="5" id="KW-1185">Reference proteome</keyword>